<accession>A0A2H3JSE8</accession>
<dbReference type="InterPro" id="IPR002401">
    <property type="entry name" value="Cyt_P450_E_grp-I"/>
</dbReference>
<dbReference type="InterPro" id="IPR036396">
    <property type="entry name" value="Cyt_P450_sf"/>
</dbReference>
<protein>
    <submittedName>
        <fullName evidence="16">Cytochrome P450</fullName>
    </submittedName>
</protein>
<keyword evidence="17" id="KW-1185">Reference proteome</keyword>
<evidence type="ECO:0000256" key="6">
    <source>
        <dbReference type="ARBA" id="ARBA00022692"/>
    </source>
</evidence>
<keyword evidence="10 13" id="KW-0408">Iron</keyword>
<comment type="pathway">
    <text evidence="3">Secondary metabolite biosynthesis.</text>
</comment>
<keyword evidence="12 15" id="KW-0472">Membrane</keyword>
<keyword evidence="8 15" id="KW-1133">Transmembrane helix</keyword>
<evidence type="ECO:0000256" key="5">
    <source>
        <dbReference type="ARBA" id="ARBA00022617"/>
    </source>
</evidence>
<dbReference type="InterPro" id="IPR017972">
    <property type="entry name" value="Cyt_P450_CS"/>
</dbReference>
<evidence type="ECO:0000256" key="1">
    <source>
        <dbReference type="ARBA" id="ARBA00001971"/>
    </source>
</evidence>
<dbReference type="GO" id="GO:0016705">
    <property type="term" value="F:oxidoreductase activity, acting on paired donors, with incorporation or reduction of molecular oxygen"/>
    <property type="evidence" value="ECO:0007669"/>
    <property type="project" value="InterPro"/>
</dbReference>
<keyword evidence="9 14" id="KW-0560">Oxidoreductase</keyword>
<dbReference type="PANTHER" id="PTHR46300:SF2">
    <property type="entry name" value="CYTOCHROME P450 MONOOXYGENASE ALNH-RELATED"/>
    <property type="match status" value="1"/>
</dbReference>
<dbReference type="InterPro" id="IPR001128">
    <property type="entry name" value="Cyt_P450"/>
</dbReference>
<evidence type="ECO:0000256" key="4">
    <source>
        <dbReference type="ARBA" id="ARBA00010617"/>
    </source>
</evidence>
<organism evidence="16 17">
    <name type="scientific">Wolfiporia cocos (strain MD-104)</name>
    <name type="common">Brown rot fungus</name>
    <dbReference type="NCBI Taxonomy" id="742152"/>
    <lineage>
        <taxon>Eukaryota</taxon>
        <taxon>Fungi</taxon>
        <taxon>Dikarya</taxon>
        <taxon>Basidiomycota</taxon>
        <taxon>Agaricomycotina</taxon>
        <taxon>Agaricomycetes</taxon>
        <taxon>Polyporales</taxon>
        <taxon>Phaeolaceae</taxon>
        <taxon>Wolfiporia</taxon>
    </lineage>
</organism>
<dbReference type="STRING" id="742152.A0A2H3JSE8"/>
<keyword evidence="11 14" id="KW-0503">Monooxygenase</keyword>
<evidence type="ECO:0000256" key="11">
    <source>
        <dbReference type="ARBA" id="ARBA00023033"/>
    </source>
</evidence>
<sequence length="518" mass="58439">MSSFQTSGLAAAVAALLFAALCRGLYRHLSAQRKRFPPGPRPLSFIGNSHQILSTYMQRRFAEWKAEYGDVVYARLFQKPVVILNSAQAARDLMEKKNAIYSDRPRTVLYDEIMEWDSGMLFMKYGDRWKKHRKWAQNAYNDKAALMSYRPLQRREVHTLLSGLLDAPDQFEGHIKRYFAALVMETAYGHTIASVDDFYVRMADEAVSATGSTGAPGASLIDIFPFLRYVPPWLPGAGFMRRAYKIGQLVKATNHIPYENVKNAMNEGTAKPCLVSSLVRDATAAGLLTAEHEEDIKGAAGILYAGADFATLASFILAMMIYPDVLKKAQEEIDRVVGRSRLPDFEDRDSLPYLECLVKETYRWSCPLPLGIAHRVMEEDHYRGYYIPKGSTIIPNVWCMTQDPAVYSEPEKFRPERFQDLTQGEAEQKDPNSFVFGFGRRICPGRHFADASIWLAIACTAALFDIRKARSADGQEITPAPDFNTGFVSHPKRFPCEIKPRSAGTKKLLSEYSYLVQI</sequence>
<evidence type="ECO:0000256" key="3">
    <source>
        <dbReference type="ARBA" id="ARBA00005179"/>
    </source>
</evidence>
<evidence type="ECO:0000256" key="8">
    <source>
        <dbReference type="ARBA" id="ARBA00022989"/>
    </source>
</evidence>
<dbReference type="OrthoDB" id="2789670at2759"/>
<dbReference type="GO" id="GO:0004497">
    <property type="term" value="F:monooxygenase activity"/>
    <property type="evidence" value="ECO:0007669"/>
    <property type="project" value="UniProtKB-KW"/>
</dbReference>
<evidence type="ECO:0000256" key="12">
    <source>
        <dbReference type="ARBA" id="ARBA00023136"/>
    </source>
</evidence>
<feature type="binding site" description="axial binding residue" evidence="13">
    <location>
        <position position="443"/>
    </location>
    <ligand>
        <name>heme</name>
        <dbReference type="ChEBI" id="CHEBI:30413"/>
    </ligand>
    <ligandPart>
        <name>Fe</name>
        <dbReference type="ChEBI" id="CHEBI:18248"/>
    </ligandPart>
</feature>
<keyword evidence="7 13" id="KW-0479">Metal-binding</keyword>
<dbReference type="Pfam" id="PF00067">
    <property type="entry name" value="p450"/>
    <property type="match status" value="1"/>
</dbReference>
<dbReference type="PROSITE" id="PS00086">
    <property type="entry name" value="CYTOCHROME_P450"/>
    <property type="match status" value="1"/>
</dbReference>
<keyword evidence="6 15" id="KW-0812">Transmembrane</keyword>
<name>A0A2H3JSE8_WOLCO</name>
<dbReference type="Proteomes" id="UP000218811">
    <property type="component" value="Unassembled WGS sequence"/>
</dbReference>
<dbReference type="OMA" id="TGAIGCS"/>
<evidence type="ECO:0000256" key="9">
    <source>
        <dbReference type="ARBA" id="ARBA00023002"/>
    </source>
</evidence>
<reference evidence="16 17" key="1">
    <citation type="journal article" date="2012" name="Science">
        <title>The Paleozoic origin of enzymatic lignin decomposition reconstructed from 31 fungal genomes.</title>
        <authorList>
            <person name="Floudas D."/>
            <person name="Binder M."/>
            <person name="Riley R."/>
            <person name="Barry K."/>
            <person name="Blanchette R.A."/>
            <person name="Henrissat B."/>
            <person name="Martinez A.T."/>
            <person name="Otillar R."/>
            <person name="Spatafora J.W."/>
            <person name="Yadav J.S."/>
            <person name="Aerts A."/>
            <person name="Benoit I."/>
            <person name="Boyd A."/>
            <person name="Carlson A."/>
            <person name="Copeland A."/>
            <person name="Coutinho P.M."/>
            <person name="de Vries R.P."/>
            <person name="Ferreira P."/>
            <person name="Findley K."/>
            <person name="Foster B."/>
            <person name="Gaskell J."/>
            <person name="Glotzer D."/>
            <person name="Gorecki P."/>
            <person name="Heitman J."/>
            <person name="Hesse C."/>
            <person name="Hori C."/>
            <person name="Igarashi K."/>
            <person name="Jurgens J.A."/>
            <person name="Kallen N."/>
            <person name="Kersten P."/>
            <person name="Kohler A."/>
            <person name="Kuees U."/>
            <person name="Kumar T.K.A."/>
            <person name="Kuo A."/>
            <person name="LaButti K."/>
            <person name="Larrondo L.F."/>
            <person name="Lindquist E."/>
            <person name="Ling A."/>
            <person name="Lombard V."/>
            <person name="Lucas S."/>
            <person name="Lundell T."/>
            <person name="Martin R."/>
            <person name="McLaughlin D.J."/>
            <person name="Morgenstern I."/>
            <person name="Morin E."/>
            <person name="Murat C."/>
            <person name="Nagy L.G."/>
            <person name="Nolan M."/>
            <person name="Ohm R.A."/>
            <person name="Patyshakuliyeva A."/>
            <person name="Rokas A."/>
            <person name="Ruiz-Duenas F.J."/>
            <person name="Sabat G."/>
            <person name="Salamov A."/>
            <person name="Samejima M."/>
            <person name="Schmutz J."/>
            <person name="Slot J.C."/>
            <person name="St John F."/>
            <person name="Stenlid J."/>
            <person name="Sun H."/>
            <person name="Sun S."/>
            <person name="Syed K."/>
            <person name="Tsang A."/>
            <person name="Wiebenga A."/>
            <person name="Young D."/>
            <person name="Pisabarro A."/>
            <person name="Eastwood D.C."/>
            <person name="Martin F."/>
            <person name="Cullen D."/>
            <person name="Grigoriev I.V."/>
            <person name="Hibbett D.S."/>
        </authorList>
    </citation>
    <scope>NUCLEOTIDE SEQUENCE [LARGE SCALE GENOMIC DNA]</scope>
    <source>
        <strain evidence="16 17">MD-104</strain>
    </source>
</reference>
<dbReference type="GO" id="GO:0016020">
    <property type="term" value="C:membrane"/>
    <property type="evidence" value="ECO:0007669"/>
    <property type="project" value="UniProtKB-SubCell"/>
</dbReference>
<comment type="cofactor">
    <cofactor evidence="1 13">
        <name>heme</name>
        <dbReference type="ChEBI" id="CHEBI:30413"/>
    </cofactor>
</comment>
<evidence type="ECO:0000256" key="7">
    <source>
        <dbReference type="ARBA" id="ARBA00022723"/>
    </source>
</evidence>
<dbReference type="EMBL" id="KB468168">
    <property type="protein sequence ID" value="PCH45080.1"/>
    <property type="molecule type" value="Genomic_DNA"/>
</dbReference>
<evidence type="ECO:0000256" key="14">
    <source>
        <dbReference type="RuleBase" id="RU000461"/>
    </source>
</evidence>
<comment type="subcellular location">
    <subcellularLocation>
        <location evidence="2">Membrane</location>
    </subcellularLocation>
</comment>
<evidence type="ECO:0000256" key="2">
    <source>
        <dbReference type="ARBA" id="ARBA00004370"/>
    </source>
</evidence>
<proteinExistence type="inferred from homology"/>
<dbReference type="GO" id="GO:0020037">
    <property type="term" value="F:heme binding"/>
    <property type="evidence" value="ECO:0007669"/>
    <property type="project" value="InterPro"/>
</dbReference>
<dbReference type="GO" id="GO:0005506">
    <property type="term" value="F:iron ion binding"/>
    <property type="evidence" value="ECO:0007669"/>
    <property type="project" value="InterPro"/>
</dbReference>
<keyword evidence="5 13" id="KW-0349">Heme</keyword>
<gene>
    <name evidence="16" type="ORF">WOLCODRAFT_78067</name>
</gene>
<evidence type="ECO:0000313" key="16">
    <source>
        <dbReference type="EMBL" id="PCH45080.1"/>
    </source>
</evidence>
<evidence type="ECO:0000256" key="10">
    <source>
        <dbReference type="ARBA" id="ARBA00023004"/>
    </source>
</evidence>
<comment type="similarity">
    <text evidence="4 14">Belongs to the cytochrome P450 family.</text>
</comment>
<dbReference type="Gene3D" id="1.10.630.10">
    <property type="entry name" value="Cytochrome P450"/>
    <property type="match status" value="1"/>
</dbReference>
<dbReference type="SUPFAM" id="SSF48264">
    <property type="entry name" value="Cytochrome P450"/>
    <property type="match status" value="1"/>
</dbReference>
<evidence type="ECO:0000313" key="17">
    <source>
        <dbReference type="Proteomes" id="UP000218811"/>
    </source>
</evidence>
<dbReference type="PANTHER" id="PTHR46300">
    <property type="entry name" value="P450, PUTATIVE (EUROFUNG)-RELATED-RELATED"/>
    <property type="match status" value="1"/>
</dbReference>
<feature type="transmembrane region" description="Helical" evidence="15">
    <location>
        <begin position="302"/>
        <end position="322"/>
    </location>
</feature>
<evidence type="ECO:0000256" key="13">
    <source>
        <dbReference type="PIRSR" id="PIRSR602401-1"/>
    </source>
</evidence>
<dbReference type="AlphaFoldDB" id="A0A2H3JSE8"/>
<dbReference type="PRINTS" id="PR00463">
    <property type="entry name" value="EP450I"/>
</dbReference>
<dbReference type="CDD" id="cd11065">
    <property type="entry name" value="CYP64-like"/>
    <property type="match status" value="1"/>
</dbReference>
<dbReference type="InterPro" id="IPR050364">
    <property type="entry name" value="Cytochrome_P450_fung"/>
</dbReference>
<evidence type="ECO:0000256" key="15">
    <source>
        <dbReference type="SAM" id="Phobius"/>
    </source>
</evidence>